<evidence type="ECO:0000256" key="1">
    <source>
        <dbReference type="ARBA" id="ARBA00022722"/>
    </source>
</evidence>
<dbReference type="RefSeq" id="XP_010468139.1">
    <property type="nucleotide sequence ID" value="XM_010469837.1"/>
</dbReference>
<dbReference type="PANTHER" id="PTHR13620:SF59">
    <property type="entry name" value="POLYNUCLEOTIDYL TRANSFERASE, RIBONUCLEASE H-LIKE SUPERFAMILY PROTEIN"/>
    <property type="match status" value="1"/>
</dbReference>
<sequence>MDPTIVTERTRTYSTHKEYTVDFFGDALYVTVTPDFSVINQWISDVFRNRNHCGLVVGVGVQWTPPALNVANPSDCCWKYIFDNMMALANYAADPLPGDYVATNTNQRGEFISDPPADTLQLCVGNKCLIIQLRCCDEVPNSLRSFLTDPERTFVGVCNSQDARKLARSSHELEIGELVDVMQHVNDSRGMSMEISSFEEIVEECMGYQGVRLDPDISMSDWTVYDLYDDQILQASLVAYVCHELGVRARLWQVGKQVSNKN</sequence>
<accession>A0ABM0WAL3</accession>
<organism evidence="4 5">
    <name type="scientific">Camelina sativa</name>
    <name type="common">False flax</name>
    <name type="synonym">Myagrum sativum</name>
    <dbReference type="NCBI Taxonomy" id="90675"/>
    <lineage>
        <taxon>Eukaryota</taxon>
        <taxon>Viridiplantae</taxon>
        <taxon>Streptophyta</taxon>
        <taxon>Embryophyta</taxon>
        <taxon>Tracheophyta</taxon>
        <taxon>Spermatophyta</taxon>
        <taxon>Magnoliopsida</taxon>
        <taxon>eudicotyledons</taxon>
        <taxon>Gunneridae</taxon>
        <taxon>Pentapetalae</taxon>
        <taxon>rosids</taxon>
        <taxon>malvids</taxon>
        <taxon>Brassicales</taxon>
        <taxon>Brassicaceae</taxon>
        <taxon>Camelineae</taxon>
        <taxon>Camelina</taxon>
    </lineage>
</organism>
<gene>
    <name evidence="5" type="primary">LOC104748154</name>
</gene>
<dbReference type="InterPro" id="IPR036397">
    <property type="entry name" value="RNaseH_sf"/>
</dbReference>
<dbReference type="Pfam" id="PF01612">
    <property type="entry name" value="DNA_pol_A_exo1"/>
    <property type="match status" value="1"/>
</dbReference>
<reference evidence="5" key="2">
    <citation type="submission" date="2025-08" db="UniProtKB">
        <authorList>
            <consortium name="RefSeq"/>
        </authorList>
    </citation>
    <scope>IDENTIFICATION</scope>
    <source>
        <tissue evidence="5">Leaf</tissue>
    </source>
</reference>
<dbReference type="Gene3D" id="3.30.420.10">
    <property type="entry name" value="Ribonuclease H-like superfamily/Ribonuclease H"/>
    <property type="match status" value="1"/>
</dbReference>
<dbReference type="InterPro" id="IPR051132">
    <property type="entry name" value="3-5_Exonuclease_domain"/>
</dbReference>
<keyword evidence="1" id="KW-0540">Nuclease</keyword>
<reference evidence="4" key="1">
    <citation type="journal article" date="2014" name="Nat. Commun.">
        <title>The emerging biofuel crop Camelina sativa retains a highly undifferentiated hexaploid genome structure.</title>
        <authorList>
            <person name="Kagale S."/>
            <person name="Koh C."/>
            <person name="Nixon J."/>
            <person name="Bollina V."/>
            <person name="Clarke W.E."/>
            <person name="Tuteja R."/>
            <person name="Spillane C."/>
            <person name="Robinson S.J."/>
            <person name="Links M.G."/>
            <person name="Clarke C."/>
            <person name="Higgins E.E."/>
            <person name="Huebert T."/>
            <person name="Sharpe A.G."/>
            <person name="Parkin I.A."/>
        </authorList>
    </citation>
    <scope>NUCLEOTIDE SEQUENCE [LARGE SCALE GENOMIC DNA]</scope>
    <source>
        <strain evidence="4">cv. DH55</strain>
    </source>
</reference>
<evidence type="ECO:0000256" key="2">
    <source>
        <dbReference type="ARBA" id="ARBA00022801"/>
    </source>
</evidence>
<evidence type="ECO:0000313" key="4">
    <source>
        <dbReference type="Proteomes" id="UP000694864"/>
    </source>
</evidence>
<protein>
    <submittedName>
        <fullName evidence="5">Uncharacterized protein LOC104748154</fullName>
    </submittedName>
</protein>
<proteinExistence type="predicted"/>
<keyword evidence="4" id="KW-1185">Reference proteome</keyword>
<evidence type="ECO:0000259" key="3">
    <source>
        <dbReference type="SMART" id="SM00474"/>
    </source>
</evidence>
<dbReference type="SUPFAM" id="SSF53098">
    <property type="entry name" value="Ribonuclease H-like"/>
    <property type="match status" value="1"/>
</dbReference>
<dbReference type="InterPro" id="IPR002562">
    <property type="entry name" value="3'-5'_exonuclease_dom"/>
</dbReference>
<feature type="domain" description="3'-5' exonuclease" evidence="3">
    <location>
        <begin position="79"/>
        <end position="256"/>
    </location>
</feature>
<dbReference type="SMART" id="SM00474">
    <property type="entry name" value="35EXOc"/>
    <property type="match status" value="1"/>
</dbReference>
<dbReference type="InterPro" id="IPR012337">
    <property type="entry name" value="RNaseH-like_sf"/>
</dbReference>
<dbReference type="PANTHER" id="PTHR13620">
    <property type="entry name" value="3-5 EXONUCLEASE"/>
    <property type="match status" value="1"/>
</dbReference>
<dbReference type="Proteomes" id="UP000694864">
    <property type="component" value="Chromosome 15"/>
</dbReference>
<keyword evidence="2" id="KW-0378">Hydrolase</keyword>
<evidence type="ECO:0000313" key="5">
    <source>
        <dbReference type="RefSeq" id="XP_010468139.1"/>
    </source>
</evidence>
<dbReference type="CDD" id="cd06141">
    <property type="entry name" value="WRN_exo"/>
    <property type="match status" value="1"/>
</dbReference>
<name>A0ABM0WAL3_CAMSA</name>
<dbReference type="GeneID" id="104748154"/>